<gene>
    <name evidence="4" type="ORF">COI93_24015</name>
</gene>
<evidence type="ECO:0000313" key="4">
    <source>
        <dbReference type="EMBL" id="PFK28608.1"/>
    </source>
</evidence>
<dbReference type="Pfam" id="PF01361">
    <property type="entry name" value="Tautomerase"/>
    <property type="match status" value="2"/>
</dbReference>
<dbReference type="EMBL" id="NUWN01000148">
    <property type="protein sequence ID" value="PFK28608.1"/>
    <property type="molecule type" value="Genomic_DNA"/>
</dbReference>
<comment type="caution">
    <text evidence="4">The sequence shown here is derived from an EMBL/GenBank/DDBJ whole genome shotgun (WGS) entry which is preliminary data.</text>
</comment>
<feature type="domain" description="4-oxalocrotonate tautomerase-like" evidence="3">
    <location>
        <begin position="91"/>
        <end position="143"/>
    </location>
</feature>
<dbReference type="SUPFAM" id="SSF55331">
    <property type="entry name" value="Tautomerase/MIF"/>
    <property type="match status" value="2"/>
</dbReference>
<reference evidence="4 5" key="1">
    <citation type="submission" date="2017-09" db="EMBL/GenBank/DDBJ databases">
        <title>Large-scale bioinformatics analysis of Bacillus genomes uncovers conserved roles of natural products in bacterial physiology.</title>
        <authorList>
            <consortium name="Agbiome Team Llc"/>
            <person name="Bleich R.M."/>
            <person name="Grubbs K.J."/>
            <person name="Santa Maria K.C."/>
            <person name="Allen S.E."/>
            <person name="Farag S."/>
            <person name="Shank E.A."/>
            <person name="Bowers A."/>
        </authorList>
    </citation>
    <scope>NUCLEOTIDE SEQUENCE [LARGE SCALE GENOMIC DNA]</scope>
    <source>
        <strain evidence="4 5">AFS083043</strain>
    </source>
</reference>
<feature type="domain" description="4-oxalocrotonate tautomerase-like" evidence="3">
    <location>
        <begin position="4"/>
        <end position="57"/>
    </location>
</feature>
<keyword evidence="2" id="KW-0413">Isomerase</keyword>
<sequence>MPLIELNTWPTMSTEEKKEFIYAVTELTTKLLKIVPDKIQVLINELGKENWGKAGAVAIDATFAEKSRVSNWETKESYYTLDSNVDGMAIIKIDIWNTFDQDTKDKWVNQLTQLTSKYTHAPLDKVLILIREMIPGNWGQSGVTGADKDFLSKSRTF</sequence>
<dbReference type="InterPro" id="IPR014347">
    <property type="entry name" value="Tautomerase/MIF_sf"/>
</dbReference>
<comment type="similarity">
    <text evidence="1">Belongs to the 4-oxalocrotonate tautomerase family.</text>
</comment>
<dbReference type="PANTHER" id="PTHR35530">
    <property type="entry name" value="TAUTOMERASE-RELATED"/>
    <property type="match status" value="1"/>
</dbReference>
<dbReference type="RefSeq" id="WP_098492857.1">
    <property type="nucleotide sequence ID" value="NZ_JAWMBY010000001.1"/>
</dbReference>
<proteinExistence type="inferred from homology"/>
<dbReference type="Proteomes" id="UP000242656">
    <property type="component" value="Unassembled WGS sequence"/>
</dbReference>
<dbReference type="AlphaFoldDB" id="A0A2B0L3I8"/>
<dbReference type="GO" id="GO:0016853">
    <property type="term" value="F:isomerase activity"/>
    <property type="evidence" value="ECO:0007669"/>
    <property type="project" value="UniProtKB-KW"/>
</dbReference>
<dbReference type="PANTHER" id="PTHR35530:SF1">
    <property type="entry name" value="2-HYDROXYMUCONATE TAUTOMERASE"/>
    <property type="match status" value="1"/>
</dbReference>
<dbReference type="InterPro" id="IPR004370">
    <property type="entry name" value="4-OT-like_dom"/>
</dbReference>
<dbReference type="Gene3D" id="3.30.429.10">
    <property type="entry name" value="Macrophage Migration Inhibitory Factor"/>
    <property type="match status" value="2"/>
</dbReference>
<name>A0A2B0L3I8_BACCE</name>
<evidence type="ECO:0000313" key="5">
    <source>
        <dbReference type="Proteomes" id="UP000242656"/>
    </source>
</evidence>
<protein>
    <submittedName>
        <fullName evidence="4">4-oxalocrotonate tautomerase</fullName>
    </submittedName>
</protein>
<evidence type="ECO:0000256" key="1">
    <source>
        <dbReference type="ARBA" id="ARBA00006723"/>
    </source>
</evidence>
<evidence type="ECO:0000256" key="2">
    <source>
        <dbReference type="ARBA" id="ARBA00023235"/>
    </source>
</evidence>
<evidence type="ECO:0000259" key="3">
    <source>
        <dbReference type="Pfam" id="PF01361"/>
    </source>
</evidence>
<accession>A0A2B0L3I8</accession>
<organism evidence="4 5">
    <name type="scientific">Bacillus cereus</name>
    <dbReference type="NCBI Taxonomy" id="1396"/>
    <lineage>
        <taxon>Bacteria</taxon>
        <taxon>Bacillati</taxon>
        <taxon>Bacillota</taxon>
        <taxon>Bacilli</taxon>
        <taxon>Bacillales</taxon>
        <taxon>Bacillaceae</taxon>
        <taxon>Bacillus</taxon>
        <taxon>Bacillus cereus group</taxon>
    </lineage>
</organism>